<evidence type="ECO:0000313" key="2">
    <source>
        <dbReference type="Proteomes" id="UP001611162"/>
    </source>
</evidence>
<gene>
    <name evidence="1" type="ORF">ACH4TF_33630</name>
</gene>
<keyword evidence="2" id="KW-1185">Reference proteome</keyword>
<dbReference type="Proteomes" id="UP001611162">
    <property type="component" value="Unassembled WGS sequence"/>
</dbReference>
<name>A0ABW7TGY2_9ACTN</name>
<sequence>MAPVDEHADVLETERLAEVTQLLERRCWLVAGRDDAMIEAVYRRAPQVREVMARAGRGLVVSRDLVRVRKPAPHPKDVSVPQEAAPEGTWFFLLLAGMTGLPRPVGLGDLVSAARSAASEAGIPVTGSAAELRLMLQALAMLRDRGLITEVQGRVEMVLHDEKPAVLLDLRHEWLRHVIANGPPLEEDGQWQIDPAQSPERWLAALERPRDPGTRVCQLLIDSAVVHTVDLSEDEASWMSHRLGSEGAAVAAAYGLGLERRAEGGAFVMPAERVTRDEQLGPGAFPGRSGGTVAHACLRLRDVLLEDGTSTANAPGPRWTGMAFTDVVAALARLAAEPEQSWWAGELRGNTHLLAQRIRGVLEPLNLLRVTCAYEDVWWLSPAAARWDGTSSSLACTTTPTPVM</sequence>
<comment type="caution">
    <text evidence="1">The sequence shown here is derived from an EMBL/GenBank/DDBJ whole genome shotgun (WGS) entry which is preliminary data.</text>
</comment>
<proteinExistence type="predicted"/>
<evidence type="ECO:0000313" key="1">
    <source>
        <dbReference type="EMBL" id="MFI0915337.1"/>
    </source>
</evidence>
<dbReference type="Pfam" id="PF09661">
    <property type="entry name" value="DUF2398"/>
    <property type="match status" value="1"/>
</dbReference>
<reference evidence="1 2" key="1">
    <citation type="submission" date="2024-10" db="EMBL/GenBank/DDBJ databases">
        <title>The Natural Products Discovery Center: Release of the First 8490 Sequenced Strains for Exploring Actinobacteria Biosynthetic Diversity.</title>
        <authorList>
            <person name="Kalkreuter E."/>
            <person name="Kautsar S.A."/>
            <person name="Yang D."/>
            <person name="Bader C.D."/>
            <person name="Teijaro C.N."/>
            <person name="Fluegel L."/>
            <person name="Davis C.M."/>
            <person name="Simpson J.R."/>
            <person name="Lauterbach L."/>
            <person name="Steele A.D."/>
            <person name="Gui C."/>
            <person name="Meng S."/>
            <person name="Li G."/>
            <person name="Viehrig K."/>
            <person name="Ye F."/>
            <person name="Su P."/>
            <person name="Kiefer A.F."/>
            <person name="Nichols A."/>
            <person name="Cepeda A.J."/>
            <person name="Yan W."/>
            <person name="Fan B."/>
            <person name="Jiang Y."/>
            <person name="Adhikari A."/>
            <person name="Zheng C.-J."/>
            <person name="Schuster L."/>
            <person name="Cowan T.M."/>
            <person name="Smanski M.J."/>
            <person name="Chevrette M.G."/>
            <person name="De Carvalho L.P.S."/>
            <person name="Shen B."/>
        </authorList>
    </citation>
    <scope>NUCLEOTIDE SEQUENCE [LARGE SCALE GENOMIC DNA]</scope>
    <source>
        <strain evidence="1 2">NPDC020979</strain>
    </source>
</reference>
<protein>
    <submittedName>
        <fullName evidence="1">DUF2398 family protein</fullName>
    </submittedName>
</protein>
<accession>A0ABW7TGY2</accession>
<dbReference type="EMBL" id="JBIRRB010000020">
    <property type="protein sequence ID" value="MFI0915337.1"/>
    <property type="molecule type" value="Genomic_DNA"/>
</dbReference>
<dbReference type="RefSeq" id="WP_397614923.1">
    <property type="nucleotide sequence ID" value="NZ_JBIRRB010000020.1"/>
</dbReference>
<dbReference type="InterPro" id="IPR013494">
    <property type="entry name" value="CHP02678"/>
</dbReference>
<organism evidence="1 2">
    <name type="scientific">Streptomyces abikoensis</name>
    <dbReference type="NCBI Taxonomy" id="97398"/>
    <lineage>
        <taxon>Bacteria</taxon>
        <taxon>Bacillati</taxon>
        <taxon>Actinomycetota</taxon>
        <taxon>Actinomycetes</taxon>
        <taxon>Kitasatosporales</taxon>
        <taxon>Streptomycetaceae</taxon>
        <taxon>Streptomyces</taxon>
    </lineage>
</organism>